<dbReference type="InterPro" id="IPR035940">
    <property type="entry name" value="CAP_sf"/>
</dbReference>
<dbReference type="Proteomes" id="UP000186804">
    <property type="component" value="Unassembled WGS sequence"/>
</dbReference>
<dbReference type="Gene3D" id="3.40.33.10">
    <property type="entry name" value="CAP"/>
    <property type="match status" value="4"/>
</dbReference>
<dbReference type="SMART" id="SM00198">
    <property type="entry name" value="SCP"/>
    <property type="match status" value="1"/>
</dbReference>
<dbReference type="CDD" id="cd05380">
    <property type="entry name" value="CAP_euk"/>
    <property type="match status" value="4"/>
</dbReference>
<dbReference type="PANTHER" id="PTHR10334">
    <property type="entry name" value="CYSTEINE-RICH SECRETORY PROTEIN-RELATED"/>
    <property type="match status" value="1"/>
</dbReference>
<sequence>MTISKLFGILFIALCGKFSRAQDMMTLKREISSPLLFNQSNDYIPTHLGSIIINETIIDQVPSTVPMTLINSSTSQGISSDTWKLLVNITTNLDPDTSKNYLKPVAKIRNVAKTVPDIRSSILNCINTIRSVEAQNAANMNMLAWDYTIEGYATHVAQHICTTGNVGKSPNTWPFRGAPGELIAISHKINSTNPAELMDKACDLVLQWNNTSSNLPKNIDFSNLLYWDIGDSFDLAEPYLQLVLAHVTLVGCSFHTDCHSNIGSVVVCQFSDKPSASQPPYANIHKTLELTEPQRQPCGRCGFGAKCCAQNLCVGRDIGSMCPTCTFSEPLEPNHSDVSSCFDNYYQPCNQSNCPEACIGKHQIPDNLLVNQCLCTSKQTMEDMLLFQQLPEDPQILYTEGWLHKKFYYHGLCRPLTSSNPNSQSYPPVGGIQQVIPNDTPEEIEQTGGVTVAADSIRAALINSLNLARSSQPAADMAILAWDYTLEGYARLRAQQLCEEIDTNITLGSAQNYPPYVQWPFRGGSGETIFRYSESVIVPEDADEFESIQLQLGSLETEELVNLAISTWVKEGETFDFYYPEKNIGKDFTNFIMVTRAETTAVGCGISTNCKYQNSKSVLVCQFNYPNIKQPIHQQESSLRRKLLDMQNQFDLPFLHIYADPYLLLQQRRPCGRCRRGATCCENNLCVGVDISQSSLTFVPPMLENNPIGGCRSAFVRPCNKLKCEINCMSSSTSFLSHQCFCVSPENISKLGFASRETLNLNQTLIHSLTGNNQIADSNQTLLQILDNMISYNQTLVESNITFTNLLDDSMRLSLDSSDNSMRMLLADAISTPHPVATYGYIFGFVQSHGLCLTIPGYQTEYGEGVITAIDNNITVINDRMSYSSELDDIPLLTGDFDEFTDSDNNSQIPRDITDNFRQEFLIAFNSFRSVIGAYATDMNKLAYDFTMEGVAKSIARQCQLASLGNSFDIPGVPPLTYLSAANETLIPNNVASIVAGWAKPLITSIESVESQDFKNTLFKSASSFTESARQLFSAHASGVGCSVITNCPENRYFVVCQFNHIDRSAIPFKPTEDGLNIPKQPCSCCGSLASCCENNLCVGGNSQAQDYSQCLKLKPSNLTNTTCSSSFFKPCKDLGCEGQCLKPLEQDDHFYDHYIFNQCTCSPKGAGLAPQSGLLQHGKALIRGSCVSVNTTSLNSPSILTTVDNLLDIPLISNSRNGNSKSQSLSNAIKDHLRNQLVILDGRPLLLALNEQRSKLGINSANMNMLKWDYSIQGYAQNWAMVCLAGKNNNSPFEFPYRGGESEVVFASAPNETYNPFTSPIEVVQNWFSGKDSYEQFIEQTHKLIDIENNKQNNIKVNNNLGITPSILNYLTVAQASSTSVGCAVVEGCPNAGFIIVCQFDSAVNLNKPPFINIHNNTSLTELQAHPCGKCISGSTCCFNNMCVGFNQNSNKFSAPLLTKLSSNHQCLTSISRNCNAGFCKKGCISQITIEESMRIPLFNTSSFQFMVNQCQCIPNHFIGSPIDAWIIGLVYRNGQCEHVLGFNSDIVKTQLDYIKTVVNKVKSLDYLPTLVDYPTNNSQYLVTNGILSESCKIAIKSSGLTLKCVIDPLNCGSSVSCYTFPNNPGCYCNTDPQSPQCKALTTCRRDLVPNIKSIQANCVGKNVLNFGCPCSTNIFSIECGCYVDPLNPGCPCDKDSKSLVCQDLLRTSSAALKKVTYILSEATKTGRILRG</sequence>
<reference evidence="3 4" key="1">
    <citation type="submission" date="2016-10" db="EMBL/GenBank/DDBJ databases">
        <title>Reductive evolution of mitochondrial metabolism and differential evolution of invasion-related proteins in Cryptosporidium.</title>
        <authorList>
            <person name="Liu S."/>
            <person name="Roellig D.M."/>
            <person name="Guo Y."/>
            <person name="Li N."/>
            <person name="Frace M.A."/>
            <person name="Tang K."/>
            <person name="Zhang L."/>
            <person name="Feng Y."/>
            <person name="Xiao L."/>
        </authorList>
    </citation>
    <scope>NUCLEOTIDE SEQUENCE [LARGE SCALE GENOMIC DNA]</scope>
    <source>
        <strain evidence="3">30847</strain>
    </source>
</reference>
<accession>A0A1J4ME89</accession>
<feature type="domain" description="SCP" evidence="2">
    <location>
        <begin position="916"/>
        <end position="1063"/>
    </location>
</feature>
<dbReference type="VEuPathDB" id="CryptoDB:cand_012350"/>
<dbReference type="RefSeq" id="XP_067066992.1">
    <property type="nucleotide sequence ID" value="XM_067211473.1"/>
</dbReference>
<dbReference type="InterPro" id="IPR014044">
    <property type="entry name" value="CAP_dom"/>
</dbReference>
<dbReference type="EMBL" id="LRBS01000112">
    <property type="protein sequence ID" value="OII72552.1"/>
    <property type="molecule type" value="Genomic_DNA"/>
</dbReference>
<evidence type="ECO:0000313" key="3">
    <source>
        <dbReference type="EMBL" id="OII72552.1"/>
    </source>
</evidence>
<dbReference type="Pfam" id="PF00188">
    <property type="entry name" value="CAP"/>
    <property type="match status" value="4"/>
</dbReference>
<feature type="signal peptide" evidence="1">
    <location>
        <begin position="1"/>
        <end position="21"/>
    </location>
</feature>
<feature type="chain" id="PRO_5012746398" description="SCP domain-containing protein" evidence="1">
    <location>
        <begin position="22"/>
        <end position="1733"/>
    </location>
</feature>
<evidence type="ECO:0000256" key="1">
    <source>
        <dbReference type="SAM" id="SignalP"/>
    </source>
</evidence>
<keyword evidence="1" id="KW-0732">Signal</keyword>
<dbReference type="GeneID" id="92365420"/>
<dbReference type="SUPFAM" id="SSF55797">
    <property type="entry name" value="PR-1-like"/>
    <property type="match status" value="4"/>
</dbReference>
<proteinExistence type="predicted"/>
<gene>
    <name evidence="3" type="ORF">cand_012350</name>
</gene>
<organism evidence="3 4">
    <name type="scientific">Cryptosporidium andersoni</name>
    <dbReference type="NCBI Taxonomy" id="117008"/>
    <lineage>
        <taxon>Eukaryota</taxon>
        <taxon>Sar</taxon>
        <taxon>Alveolata</taxon>
        <taxon>Apicomplexa</taxon>
        <taxon>Conoidasida</taxon>
        <taxon>Coccidia</taxon>
        <taxon>Eucoccidiorida</taxon>
        <taxon>Eimeriorina</taxon>
        <taxon>Cryptosporidiidae</taxon>
        <taxon>Cryptosporidium</taxon>
    </lineage>
</organism>
<evidence type="ECO:0000313" key="4">
    <source>
        <dbReference type="Proteomes" id="UP000186804"/>
    </source>
</evidence>
<name>A0A1J4ME89_9CRYT</name>
<dbReference type="InterPro" id="IPR001283">
    <property type="entry name" value="CRISP-related"/>
</dbReference>
<comment type="caution">
    <text evidence="3">The sequence shown here is derived from an EMBL/GenBank/DDBJ whole genome shotgun (WGS) entry which is preliminary data.</text>
</comment>
<evidence type="ECO:0000259" key="2">
    <source>
        <dbReference type="SMART" id="SM00198"/>
    </source>
</evidence>
<dbReference type="OrthoDB" id="337038at2759"/>
<protein>
    <recommendedName>
        <fullName evidence="2">SCP domain-containing protein</fullName>
    </recommendedName>
</protein>
<keyword evidence="4" id="KW-1185">Reference proteome</keyword>